<dbReference type="KEGG" id="abp:AGABI1DRAFT98227"/>
<name>K5W494_AGABU</name>
<evidence type="ECO:0000313" key="3">
    <source>
        <dbReference type="Proteomes" id="UP000008493"/>
    </source>
</evidence>
<dbReference type="AlphaFoldDB" id="K5W494"/>
<proteinExistence type="predicted"/>
<dbReference type="InParanoid" id="K5W494"/>
<organism evidence="2 3">
    <name type="scientific">Agaricus bisporus var. burnettii (strain JB137-S8 / ATCC MYA-4627 / FGSC 10392)</name>
    <name type="common">White button mushroom</name>
    <dbReference type="NCBI Taxonomy" id="597362"/>
    <lineage>
        <taxon>Eukaryota</taxon>
        <taxon>Fungi</taxon>
        <taxon>Dikarya</taxon>
        <taxon>Basidiomycota</taxon>
        <taxon>Agaricomycotina</taxon>
        <taxon>Agaricomycetes</taxon>
        <taxon>Agaricomycetidae</taxon>
        <taxon>Agaricales</taxon>
        <taxon>Agaricineae</taxon>
        <taxon>Agaricaceae</taxon>
        <taxon>Agaricus</taxon>
    </lineage>
</organism>
<feature type="compositionally biased region" description="Acidic residues" evidence="1">
    <location>
        <begin position="77"/>
        <end position="87"/>
    </location>
</feature>
<protein>
    <submittedName>
        <fullName evidence="2">Uncharacterized protein</fullName>
    </submittedName>
</protein>
<feature type="region of interest" description="Disordered" evidence="1">
    <location>
        <begin position="37"/>
        <end position="131"/>
    </location>
</feature>
<evidence type="ECO:0000256" key="1">
    <source>
        <dbReference type="SAM" id="MobiDB-lite"/>
    </source>
</evidence>
<dbReference type="HOGENOM" id="CLU_1427597_0_0_1"/>
<sequence length="190" mass="21702">MEEDGDDEPTQITPTRQKKAAEARQALERGIELVQSAISRIKDEPLPAGEEEDVEIAYEYENSGEHDYTFTGREIELGEESEDDENTQESNMSARVREKQPAEPDTEASPTTRSEKRHVPGLATRLRRQQETEIEKAERIRLLEEGYVSLANVAYLTKNKEEEDKYLRLAEIVKGAGIDEDEDEDMEQDD</sequence>
<dbReference type="GeneID" id="18832958"/>
<feature type="region of interest" description="Disordered" evidence="1">
    <location>
        <begin position="1"/>
        <end position="25"/>
    </location>
</feature>
<feature type="compositionally biased region" description="Acidic residues" evidence="1">
    <location>
        <begin position="49"/>
        <end position="58"/>
    </location>
</feature>
<evidence type="ECO:0000313" key="2">
    <source>
        <dbReference type="EMBL" id="EKM81584.1"/>
    </source>
</evidence>
<feature type="compositionally biased region" description="Basic and acidic residues" evidence="1">
    <location>
        <begin position="63"/>
        <end position="76"/>
    </location>
</feature>
<keyword evidence="3" id="KW-1185">Reference proteome</keyword>
<dbReference type="RefSeq" id="XP_007327469.1">
    <property type="nucleotide sequence ID" value="XM_007327407.1"/>
</dbReference>
<dbReference type="EMBL" id="JH971387">
    <property type="protein sequence ID" value="EKM81584.1"/>
    <property type="molecule type" value="Genomic_DNA"/>
</dbReference>
<dbReference type="OMA" id="VEIAYEY"/>
<reference evidence="3" key="1">
    <citation type="journal article" date="2012" name="Proc. Natl. Acad. Sci. U.S.A.">
        <title>Genome sequence of the button mushroom Agaricus bisporus reveals mechanisms governing adaptation to a humic-rich ecological niche.</title>
        <authorList>
            <person name="Morin E."/>
            <person name="Kohler A."/>
            <person name="Baker A.R."/>
            <person name="Foulongne-Oriol M."/>
            <person name="Lombard V."/>
            <person name="Nagy L.G."/>
            <person name="Ohm R.A."/>
            <person name="Patyshakuliyeva A."/>
            <person name="Brun A."/>
            <person name="Aerts A.L."/>
            <person name="Bailey A.M."/>
            <person name="Billette C."/>
            <person name="Coutinho P.M."/>
            <person name="Deakin G."/>
            <person name="Doddapaneni H."/>
            <person name="Floudas D."/>
            <person name="Grimwood J."/>
            <person name="Hilden K."/>
            <person name="Kuees U."/>
            <person name="LaButti K.M."/>
            <person name="Lapidus A."/>
            <person name="Lindquist E.A."/>
            <person name="Lucas S.M."/>
            <person name="Murat C."/>
            <person name="Riley R.W."/>
            <person name="Salamov A.A."/>
            <person name="Schmutz J."/>
            <person name="Subramanian V."/>
            <person name="Woesten H.A.B."/>
            <person name="Xu J."/>
            <person name="Eastwood D.C."/>
            <person name="Foster G.D."/>
            <person name="Sonnenberg A.S."/>
            <person name="Cullen D."/>
            <person name="de Vries R.P."/>
            <person name="Lundell T."/>
            <person name="Hibbett D.S."/>
            <person name="Henrissat B."/>
            <person name="Burton K.S."/>
            <person name="Kerrigan R.W."/>
            <person name="Challen M.P."/>
            <person name="Grigoriev I.V."/>
            <person name="Martin F."/>
        </authorList>
    </citation>
    <scope>NUCLEOTIDE SEQUENCE [LARGE SCALE GENOMIC DNA]</scope>
    <source>
        <strain evidence="3">JB137-S8 / ATCC MYA-4627 / FGSC 10392</strain>
    </source>
</reference>
<dbReference type="Proteomes" id="UP000008493">
    <property type="component" value="Unassembled WGS sequence"/>
</dbReference>
<gene>
    <name evidence="2" type="ORF">AGABI1DRAFT_98227</name>
</gene>
<accession>K5W494</accession>